<dbReference type="InterPro" id="IPR025388">
    <property type="entry name" value="Alginate_export_dom"/>
</dbReference>
<sequence>MKKAIFSLIIICPYLLSASELEWQAEFRYRMMQDRTSSVANTETYNEPSTYSLLRSRIFFKLINGPVSMNLQLQDSRILGYSSNNPGLTKEDETIPSFHQVYLHVNNILKRNWSVQLGRFELALGQQRLIAKSNWNNIGRSFEGFLTYRKTPKGTLRLFHLINNEGYEIFDSDRYDQTIDGFYFDRSMNLLNKLGGSTVEIYGFRTGLAEEKEKNRVQNYYRNTYGSRLYTKFLIFTLEAEGALQFGSLANGNVDGLLTAVNIGINLDFIPIVNAVTFGNEYISGDDQATKVYEGFAKPFGAGHKWHGYYDAHKNFGDNIHLGLKEWNVKAKLSGLLGFNLNLHYHNFSDAVYNEKLGDELDLIFSRKLPWEGNWSLGYALYWEYGNEEPFDFTYLMISFIL</sequence>
<dbReference type="Pfam" id="PF13372">
    <property type="entry name" value="Alginate_exp"/>
    <property type="match status" value="1"/>
</dbReference>
<evidence type="ECO:0000259" key="1">
    <source>
        <dbReference type="Pfam" id="PF13372"/>
    </source>
</evidence>
<proteinExistence type="predicted"/>
<accession>A0A160VG71</accession>
<organism evidence="2">
    <name type="scientific">hydrothermal vent metagenome</name>
    <dbReference type="NCBI Taxonomy" id="652676"/>
    <lineage>
        <taxon>unclassified sequences</taxon>
        <taxon>metagenomes</taxon>
        <taxon>ecological metagenomes</taxon>
    </lineage>
</organism>
<name>A0A160VG71_9ZZZZ</name>
<feature type="domain" description="Alginate export" evidence="1">
    <location>
        <begin position="21"/>
        <end position="311"/>
    </location>
</feature>
<reference evidence="2" key="1">
    <citation type="submission" date="2015-10" db="EMBL/GenBank/DDBJ databases">
        <authorList>
            <person name="Gilbert D.G."/>
        </authorList>
    </citation>
    <scope>NUCLEOTIDE SEQUENCE</scope>
</reference>
<dbReference type="AlphaFoldDB" id="A0A160VG71"/>
<evidence type="ECO:0000313" key="2">
    <source>
        <dbReference type="EMBL" id="CUV09573.1"/>
    </source>
</evidence>
<protein>
    <recommendedName>
        <fullName evidence="1">Alginate export domain-containing protein</fullName>
    </recommendedName>
</protein>
<dbReference type="EMBL" id="FAXC01000262">
    <property type="protein sequence ID" value="CUV09573.1"/>
    <property type="molecule type" value="Genomic_DNA"/>
</dbReference>
<gene>
    <name evidence="2" type="ORF">MGWOODY_Mmi1228</name>
</gene>